<dbReference type="Gene3D" id="6.10.250.660">
    <property type="match status" value="1"/>
</dbReference>
<comment type="subcellular location">
    <subcellularLocation>
        <location evidence="1">Cytoplasm</location>
    </subcellularLocation>
</comment>
<evidence type="ECO:0000256" key="6">
    <source>
        <dbReference type="ARBA" id="ARBA00023306"/>
    </source>
</evidence>
<dbReference type="PANTHER" id="PTHR35794:SF2">
    <property type="entry name" value="CELL DIVISION PROTEIN DIVIVA"/>
    <property type="match status" value="1"/>
</dbReference>
<evidence type="ECO:0000313" key="9">
    <source>
        <dbReference type="EMBL" id="CAB4679002.1"/>
    </source>
</evidence>
<dbReference type="GO" id="GO:0051301">
    <property type="term" value="P:cell division"/>
    <property type="evidence" value="ECO:0007669"/>
    <property type="project" value="UniProtKB-KW"/>
</dbReference>
<gene>
    <name evidence="9" type="ORF">UFOPK2295_01295</name>
</gene>
<accession>A0A6J6MYR2</accession>
<evidence type="ECO:0000256" key="3">
    <source>
        <dbReference type="ARBA" id="ARBA00022490"/>
    </source>
</evidence>
<dbReference type="AlphaFoldDB" id="A0A6J6MYR2"/>
<dbReference type="Pfam" id="PF05103">
    <property type="entry name" value="DivIVA"/>
    <property type="match status" value="1"/>
</dbReference>
<dbReference type="InterPro" id="IPR019933">
    <property type="entry name" value="DivIVA_domain"/>
</dbReference>
<reference evidence="9" key="1">
    <citation type="submission" date="2020-05" db="EMBL/GenBank/DDBJ databases">
        <authorList>
            <person name="Chiriac C."/>
            <person name="Salcher M."/>
            <person name="Ghai R."/>
            <person name="Kavagutti S V."/>
        </authorList>
    </citation>
    <scope>NUCLEOTIDE SEQUENCE</scope>
</reference>
<evidence type="ECO:0000256" key="2">
    <source>
        <dbReference type="ARBA" id="ARBA00009008"/>
    </source>
</evidence>
<name>A0A6J6MYR2_9ZZZZ</name>
<dbReference type="InterPro" id="IPR007793">
    <property type="entry name" value="DivIVA_fam"/>
</dbReference>
<evidence type="ECO:0000256" key="4">
    <source>
        <dbReference type="ARBA" id="ARBA00022618"/>
    </source>
</evidence>
<evidence type="ECO:0000256" key="1">
    <source>
        <dbReference type="ARBA" id="ARBA00004496"/>
    </source>
</evidence>
<protein>
    <submittedName>
        <fullName evidence="9">Unannotated protein</fullName>
    </submittedName>
</protein>
<evidence type="ECO:0000256" key="5">
    <source>
        <dbReference type="ARBA" id="ARBA00023054"/>
    </source>
</evidence>
<keyword evidence="3" id="KW-0963">Cytoplasm</keyword>
<keyword evidence="4" id="KW-0132">Cell division</keyword>
<keyword evidence="5 7" id="KW-0175">Coiled coil</keyword>
<evidence type="ECO:0000256" key="7">
    <source>
        <dbReference type="SAM" id="Coils"/>
    </source>
</evidence>
<proteinExistence type="inferred from homology"/>
<evidence type="ECO:0000256" key="8">
    <source>
        <dbReference type="SAM" id="MobiDB-lite"/>
    </source>
</evidence>
<comment type="similarity">
    <text evidence="2">Belongs to the DivIVA family.</text>
</comment>
<feature type="coiled-coil region" evidence="7">
    <location>
        <begin position="130"/>
        <end position="157"/>
    </location>
</feature>
<sequence length="673" mass="73319">MAISFSRPDPSSPAAVGSAAFPTNRRGFDQGEVRDFLRMVAAELARLQERERFLENELRTMQTRGMSAPGRLDEETVTTLLGEEAARVLSTARDASTQIRDRAEESATRLVKDAAEDAARIRESAMIEAARINEDAAHDAEAEIEMAKQQGRDMVNEARAYREKVLSELSRRRDAARGQIEQLLHGRDRLLNAFERARLASEDVINGLTEAHDEPEFIVDLTPTTGPIPIVNPEHASAKVFDHETADVVETVEVTTTTTIIFDHETAEVVETEMAADVIVEMPAPEISEPEVFVEEVMEVADVIAEAVDEIIETAVISAEHPVHGMSRFEETTDELPIVEDIPADTNQTNVVSLFGRGRRGTDVPEVVEVPEVIAPVEIVEEKAPKNTSGVDDIFAKLRAGTTADVATKVETPEPVVRVEPVFTEAFAKEVIAKEAAPKKKSKPKQAIIAADPARFAERDEALSGLVVTMARKLKRVLADEQNNVLEHLRGKRSSLEMDAILGTVDEQAVRYAQSIAEDTMAAAGSGAKSVKSAGGSSRRVTQKAVASHVKDSVTAGLVAGFREDTRIAIGEAEGDREILASLMRDVYRKWKTDLIDQHVDDLACTSYSKGGFLALDPQSRVSWMVDPEAECCSECEDNSLAGAVTKGEEFPTGHAMPPAHPGCRCLVCPVQD</sequence>
<dbReference type="PANTHER" id="PTHR35794">
    <property type="entry name" value="CELL DIVISION PROTEIN DIVIVA"/>
    <property type="match status" value="1"/>
</dbReference>
<dbReference type="NCBIfam" id="TIGR03544">
    <property type="entry name" value="DivI1A_domain"/>
    <property type="match status" value="1"/>
</dbReference>
<feature type="region of interest" description="Disordered" evidence="8">
    <location>
        <begin position="1"/>
        <end position="24"/>
    </location>
</feature>
<dbReference type="EMBL" id="CAEZWV010000030">
    <property type="protein sequence ID" value="CAB4679002.1"/>
    <property type="molecule type" value="Genomic_DNA"/>
</dbReference>
<feature type="coiled-coil region" evidence="7">
    <location>
        <begin position="37"/>
        <end position="64"/>
    </location>
</feature>
<keyword evidence="6" id="KW-0131">Cell cycle</keyword>
<dbReference type="GO" id="GO:0005737">
    <property type="term" value="C:cytoplasm"/>
    <property type="evidence" value="ECO:0007669"/>
    <property type="project" value="UniProtKB-SubCell"/>
</dbReference>
<organism evidence="9">
    <name type="scientific">freshwater metagenome</name>
    <dbReference type="NCBI Taxonomy" id="449393"/>
    <lineage>
        <taxon>unclassified sequences</taxon>
        <taxon>metagenomes</taxon>
        <taxon>ecological metagenomes</taxon>
    </lineage>
</organism>